<dbReference type="Pfam" id="PF03631">
    <property type="entry name" value="Virul_fac_BrkB"/>
    <property type="match status" value="1"/>
</dbReference>
<sequence length="355" mass="38173">MSIHRRLDGFQRRHPVLGVPVAVIYKFLDDQGVYLAALIAFYGFISIFPLFLLLTSILGFVLDNDPELREAILETAMAQLPVIGGQIRAQELSGSFVAVTIGGLTALYGAIAVASAVQNALNVAWNVRRNQRPNPVVLRLRSVGLLCVLGLFVFGTTILSQVGGALAGFLRLSGYFQSIALGGSLVISALLFVVIFRFGTAAQVSVRQVLPGAVLAAVLWQALQAGGASIVQMAIGRAGAAEGVFGIVLGLVMWLYIAAMALVFSLELNVVLARRLYPRALLTPMTDRVDLTVADQVAYTHLVQTQSLKGFQNVDVTFDHDGQNATAHRRARKEARARNERPEPGRVGVRSGRIG</sequence>
<dbReference type="PANTHER" id="PTHR30213">
    <property type="entry name" value="INNER MEMBRANE PROTEIN YHJD"/>
    <property type="match status" value="1"/>
</dbReference>
<organism evidence="8 9">
    <name type="scientific">Kineosphaera limosa NBRC 100340</name>
    <dbReference type="NCBI Taxonomy" id="1184609"/>
    <lineage>
        <taxon>Bacteria</taxon>
        <taxon>Bacillati</taxon>
        <taxon>Actinomycetota</taxon>
        <taxon>Actinomycetes</taxon>
        <taxon>Micrococcales</taxon>
        <taxon>Dermatophilaceae</taxon>
        <taxon>Kineosphaera</taxon>
    </lineage>
</organism>
<gene>
    <name evidence="8" type="ORF">KILIM_041_00090</name>
</gene>
<feature type="transmembrane region" description="Helical" evidence="7">
    <location>
        <begin position="210"/>
        <end position="235"/>
    </location>
</feature>
<keyword evidence="3 7" id="KW-0812">Transmembrane</keyword>
<comment type="caution">
    <text evidence="8">The sequence shown here is derived from an EMBL/GenBank/DDBJ whole genome shotgun (WGS) entry which is preliminary data.</text>
</comment>
<feature type="transmembrane region" description="Helical" evidence="7">
    <location>
        <begin position="175"/>
        <end position="198"/>
    </location>
</feature>
<feature type="transmembrane region" description="Helical" evidence="7">
    <location>
        <begin position="96"/>
        <end position="121"/>
    </location>
</feature>
<protein>
    <submittedName>
        <fullName evidence="8">Uncharacterized protein</fullName>
    </submittedName>
</protein>
<evidence type="ECO:0000256" key="2">
    <source>
        <dbReference type="ARBA" id="ARBA00022475"/>
    </source>
</evidence>
<dbReference type="Proteomes" id="UP000008366">
    <property type="component" value="Unassembled WGS sequence"/>
</dbReference>
<dbReference type="GO" id="GO:0005886">
    <property type="term" value="C:plasma membrane"/>
    <property type="evidence" value="ECO:0007669"/>
    <property type="project" value="UniProtKB-SubCell"/>
</dbReference>
<evidence type="ECO:0000256" key="3">
    <source>
        <dbReference type="ARBA" id="ARBA00022692"/>
    </source>
</evidence>
<dbReference type="STRING" id="1184609.KILIM_041_00090"/>
<name>K6WBE0_9MICO</name>
<evidence type="ECO:0000256" key="5">
    <source>
        <dbReference type="ARBA" id="ARBA00023136"/>
    </source>
</evidence>
<evidence type="ECO:0000256" key="6">
    <source>
        <dbReference type="SAM" id="MobiDB-lite"/>
    </source>
</evidence>
<keyword evidence="5 7" id="KW-0472">Membrane</keyword>
<evidence type="ECO:0000313" key="8">
    <source>
        <dbReference type="EMBL" id="GAB96555.1"/>
    </source>
</evidence>
<keyword evidence="4 7" id="KW-1133">Transmembrane helix</keyword>
<evidence type="ECO:0000256" key="4">
    <source>
        <dbReference type="ARBA" id="ARBA00022989"/>
    </source>
</evidence>
<feature type="region of interest" description="Disordered" evidence="6">
    <location>
        <begin position="322"/>
        <end position="355"/>
    </location>
</feature>
<feature type="transmembrane region" description="Helical" evidence="7">
    <location>
        <begin position="247"/>
        <end position="272"/>
    </location>
</feature>
<evidence type="ECO:0000313" key="9">
    <source>
        <dbReference type="Proteomes" id="UP000008366"/>
    </source>
</evidence>
<evidence type="ECO:0000256" key="7">
    <source>
        <dbReference type="SAM" id="Phobius"/>
    </source>
</evidence>
<keyword evidence="2" id="KW-1003">Cell membrane</keyword>
<feature type="transmembrane region" description="Helical" evidence="7">
    <location>
        <begin position="33"/>
        <end position="62"/>
    </location>
</feature>
<feature type="transmembrane region" description="Helical" evidence="7">
    <location>
        <begin position="142"/>
        <end position="169"/>
    </location>
</feature>
<keyword evidence="9" id="KW-1185">Reference proteome</keyword>
<dbReference type="PANTHER" id="PTHR30213:SF1">
    <property type="entry name" value="INNER MEMBRANE PROTEIN YHJD"/>
    <property type="match status" value="1"/>
</dbReference>
<reference evidence="8 9" key="1">
    <citation type="submission" date="2012-08" db="EMBL/GenBank/DDBJ databases">
        <title>Whole genome shotgun sequence of Kineosphaera limosa NBRC 100340.</title>
        <authorList>
            <person name="Yoshida I."/>
            <person name="Isaki S."/>
            <person name="Hosoyama A."/>
            <person name="Tsuchikane K."/>
            <person name="Katsumata H."/>
            <person name="Ando Y."/>
            <person name="Ohji S."/>
            <person name="Hamada M."/>
            <person name="Tamura T."/>
            <person name="Yamazoe A."/>
            <person name="Yamazaki S."/>
            <person name="Fujita N."/>
        </authorList>
    </citation>
    <scope>NUCLEOTIDE SEQUENCE [LARGE SCALE GENOMIC DNA]</scope>
    <source>
        <strain evidence="8 9">NBRC 100340</strain>
    </source>
</reference>
<dbReference type="InterPro" id="IPR017039">
    <property type="entry name" value="Virul_fac_BrkB"/>
</dbReference>
<dbReference type="OrthoDB" id="3349406at2"/>
<accession>K6WBE0</accession>
<feature type="compositionally biased region" description="Basic and acidic residues" evidence="6">
    <location>
        <begin position="334"/>
        <end position="344"/>
    </location>
</feature>
<comment type="subcellular location">
    <subcellularLocation>
        <location evidence="1">Cell membrane</location>
        <topology evidence="1">Multi-pass membrane protein</topology>
    </subcellularLocation>
</comment>
<dbReference type="eggNOG" id="COG1295">
    <property type="taxonomic scope" value="Bacteria"/>
</dbReference>
<dbReference type="EMBL" id="BAHD01000041">
    <property type="protein sequence ID" value="GAB96555.1"/>
    <property type="molecule type" value="Genomic_DNA"/>
</dbReference>
<evidence type="ECO:0000256" key="1">
    <source>
        <dbReference type="ARBA" id="ARBA00004651"/>
    </source>
</evidence>
<proteinExistence type="predicted"/>
<dbReference type="AlphaFoldDB" id="K6WBE0"/>
<dbReference type="RefSeq" id="WP_006593087.1">
    <property type="nucleotide sequence ID" value="NZ_BAHD01000041.1"/>
</dbReference>